<dbReference type="FunFam" id="3.40.50.1820:FF:000117">
    <property type="entry name" value="Monoglyceride lipase, putative"/>
    <property type="match status" value="1"/>
</dbReference>
<keyword evidence="1" id="KW-0812">Transmembrane</keyword>
<feature type="transmembrane region" description="Helical" evidence="1">
    <location>
        <begin position="20"/>
        <end position="45"/>
    </location>
</feature>
<dbReference type="InterPro" id="IPR022742">
    <property type="entry name" value="Hydrolase_4"/>
</dbReference>
<name>A0A9Q0CP68_9POAL</name>
<evidence type="ECO:0000259" key="2">
    <source>
        <dbReference type="Pfam" id="PF12146"/>
    </source>
</evidence>
<dbReference type="OrthoDB" id="2498029at2759"/>
<dbReference type="Pfam" id="PF12146">
    <property type="entry name" value="Hydrolase_4"/>
    <property type="match status" value="1"/>
</dbReference>
<keyword evidence="1" id="KW-1133">Transmembrane helix</keyword>
<comment type="caution">
    <text evidence="3">The sequence shown here is derived from an EMBL/GenBank/DDBJ whole genome shotgun (WGS) entry which is preliminary data.</text>
</comment>
<dbReference type="InterPro" id="IPR051044">
    <property type="entry name" value="MAG_DAG_Lipase"/>
</dbReference>
<proteinExistence type="predicted"/>
<dbReference type="EMBL" id="JAMQYH010000002">
    <property type="protein sequence ID" value="KAJ1697267.1"/>
    <property type="molecule type" value="Genomic_DNA"/>
</dbReference>
<dbReference type="SUPFAM" id="SSF53474">
    <property type="entry name" value="alpha/beta-Hydrolases"/>
    <property type="match status" value="1"/>
</dbReference>
<dbReference type="InterPro" id="IPR029058">
    <property type="entry name" value="AB_hydrolase_fold"/>
</dbReference>
<evidence type="ECO:0000313" key="4">
    <source>
        <dbReference type="Proteomes" id="UP001151287"/>
    </source>
</evidence>
<keyword evidence="1" id="KW-0472">Membrane</keyword>
<organism evidence="3 4">
    <name type="scientific">Rhynchospora breviuscula</name>
    <dbReference type="NCBI Taxonomy" id="2022672"/>
    <lineage>
        <taxon>Eukaryota</taxon>
        <taxon>Viridiplantae</taxon>
        <taxon>Streptophyta</taxon>
        <taxon>Embryophyta</taxon>
        <taxon>Tracheophyta</taxon>
        <taxon>Spermatophyta</taxon>
        <taxon>Magnoliopsida</taxon>
        <taxon>Liliopsida</taxon>
        <taxon>Poales</taxon>
        <taxon>Cyperaceae</taxon>
        <taxon>Cyperoideae</taxon>
        <taxon>Rhynchosporeae</taxon>
        <taxon>Rhynchospora</taxon>
    </lineage>
</organism>
<keyword evidence="4" id="KW-1185">Reference proteome</keyword>
<dbReference type="AlphaFoldDB" id="A0A9Q0CP68"/>
<evidence type="ECO:0000256" key="1">
    <source>
        <dbReference type="SAM" id="Phobius"/>
    </source>
</evidence>
<dbReference type="PRINTS" id="PR00111">
    <property type="entry name" value="ABHYDROLASE"/>
</dbReference>
<protein>
    <recommendedName>
        <fullName evidence="2">Serine aminopeptidase S33 domain-containing protein</fullName>
    </recommendedName>
</protein>
<gene>
    <name evidence="3" type="ORF">LUZ63_005779</name>
</gene>
<accession>A0A9Q0CP68</accession>
<feature type="domain" description="Serine aminopeptidase S33" evidence="2">
    <location>
        <begin position="144"/>
        <end position="382"/>
    </location>
</feature>
<dbReference type="Proteomes" id="UP001151287">
    <property type="component" value="Unassembled WGS sequence"/>
</dbReference>
<dbReference type="PANTHER" id="PTHR11614">
    <property type="entry name" value="PHOSPHOLIPASE-RELATED"/>
    <property type="match status" value="1"/>
</dbReference>
<evidence type="ECO:0000313" key="3">
    <source>
        <dbReference type="EMBL" id="KAJ1697267.1"/>
    </source>
</evidence>
<dbReference type="InterPro" id="IPR000073">
    <property type="entry name" value="AB_hydrolase_1"/>
</dbReference>
<reference evidence="3" key="1">
    <citation type="journal article" date="2022" name="Cell">
        <title>Repeat-based holocentromeres influence genome architecture and karyotype evolution.</title>
        <authorList>
            <person name="Hofstatter P.G."/>
            <person name="Thangavel G."/>
            <person name="Lux T."/>
            <person name="Neumann P."/>
            <person name="Vondrak T."/>
            <person name="Novak P."/>
            <person name="Zhang M."/>
            <person name="Costa L."/>
            <person name="Castellani M."/>
            <person name="Scott A."/>
            <person name="Toegelov H."/>
            <person name="Fuchs J."/>
            <person name="Mata-Sucre Y."/>
            <person name="Dias Y."/>
            <person name="Vanzela A.L.L."/>
            <person name="Huettel B."/>
            <person name="Almeida C.C.S."/>
            <person name="Simkova H."/>
            <person name="Souza G."/>
            <person name="Pedrosa-Harand A."/>
            <person name="Macas J."/>
            <person name="Mayer K.F.X."/>
            <person name="Houben A."/>
            <person name="Marques A."/>
        </authorList>
    </citation>
    <scope>NUCLEOTIDE SEQUENCE</scope>
    <source>
        <strain evidence="3">RhyBre1mFocal</strain>
    </source>
</reference>
<sequence>MMISSTNSPPMLTSGASGRLSALLSLFALRQILLFLQSLLLIFLLPFRRSVLSTNGGAGLKKGSSGIVVKVPPQLAPAAHAVVARRQREHEAAARRQLAIRRVETARREEEEKNGKRILREYDLIGTERGETLFVQSWIPVGVKAKGVVVIMHGLNEHSGRYDHLARKLNENGFKVYAMDWTGHGGSDGLHGYVQSLDHAVSDLKKFLNKLSVGKPALPCFLFGHSTGGAIILKAVLDPKIQNQVDGVVMTSPAVKVQPAHPLVATLAPIFSLIAPRYQFSSAQKAGRPVSRDPEALRSKYSDPLVFTEPIRVRTGYEILRITSYLQNRLGEINVPFLVLHGTSDSVTDPNGSKRLHEEARSEDKCIRLYDGLLHDLLIEPEKDLILEDIVDWFKSRV</sequence>
<dbReference type="Gene3D" id="3.40.50.1820">
    <property type="entry name" value="alpha/beta hydrolase"/>
    <property type="match status" value="1"/>
</dbReference>